<keyword evidence="4" id="KW-1185">Reference proteome</keyword>
<evidence type="ECO:0000313" key="3">
    <source>
        <dbReference type="EMBL" id="MBQ0923054.1"/>
    </source>
</evidence>
<feature type="region of interest" description="Disordered" evidence="1">
    <location>
        <begin position="1"/>
        <end position="24"/>
    </location>
</feature>
<reference evidence="3 4" key="1">
    <citation type="submission" date="2021-04" db="EMBL/GenBank/DDBJ databases">
        <title>Whole-genome sequencing of Saccharopolyspora endophytica KCTC 19397.</title>
        <authorList>
            <person name="Ay H."/>
            <person name="Saygin H."/>
            <person name="Sahin N."/>
        </authorList>
    </citation>
    <scope>NUCLEOTIDE SEQUENCE [LARGE SCALE GENOMIC DNA]</scope>
    <source>
        <strain evidence="3 4">KCTC 19397</strain>
    </source>
</reference>
<gene>
    <name evidence="3" type="ORF">KBO27_03810</name>
</gene>
<comment type="caution">
    <text evidence="3">The sequence shown here is derived from an EMBL/GenBank/DDBJ whole genome shotgun (WGS) entry which is preliminary data.</text>
</comment>
<feature type="compositionally biased region" description="Basic and acidic residues" evidence="1">
    <location>
        <begin position="1"/>
        <end position="21"/>
    </location>
</feature>
<feature type="domain" description="Helix-turn-helix" evidence="2">
    <location>
        <begin position="24"/>
        <end position="68"/>
    </location>
</feature>
<dbReference type="InterPro" id="IPR041657">
    <property type="entry name" value="HTH_17"/>
</dbReference>
<evidence type="ECO:0000259" key="2">
    <source>
        <dbReference type="Pfam" id="PF12728"/>
    </source>
</evidence>
<dbReference type="InterPro" id="IPR010093">
    <property type="entry name" value="SinI_DNA-bd"/>
</dbReference>
<proteinExistence type="predicted"/>
<dbReference type="NCBIfam" id="TIGR01764">
    <property type="entry name" value="excise"/>
    <property type="match status" value="1"/>
</dbReference>
<evidence type="ECO:0000256" key="1">
    <source>
        <dbReference type="SAM" id="MobiDB-lite"/>
    </source>
</evidence>
<protein>
    <submittedName>
        <fullName evidence="3">Helix-turn-helix domain-containing protein</fullName>
    </submittedName>
</protein>
<name>A0ABS5D9W3_9PSEU</name>
<dbReference type="EMBL" id="JAGPXE010000001">
    <property type="protein sequence ID" value="MBQ0923054.1"/>
    <property type="molecule type" value="Genomic_DNA"/>
</dbReference>
<sequence>MSRQPDEREPAIDNSREENDPFRLYTPSEVAQVLRVRESWLRRKASSRSIPCTFLGKHLRFSKSDLETIVHQSSRSTHRR</sequence>
<organism evidence="3 4">
    <name type="scientific">Saccharopolyspora endophytica</name>
    <dbReference type="NCBI Taxonomy" id="543886"/>
    <lineage>
        <taxon>Bacteria</taxon>
        <taxon>Bacillati</taxon>
        <taxon>Actinomycetota</taxon>
        <taxon>Actinomycetes</taxon>
        <taxon>Pseudonocardiales</taxon>
        <taxon>Pseudonocardiaceae</taxon>
        <taxon>Saccharopolyspora</taxon>
    </lineage>
</organism>
<dbReference type="Pfam" id="PF12728">
    <property type="entry name" value="HTH_17"/>
    <property type="match status" value="1"/>
</dbReference>
<evidence type="ECO:0000313" key="4">
    <source>
        <dbReference type="Proteomes" id="UP000674084"/>
    </source>
</evidence>
<dbReference type="RefSeq" id="WP_210968525.1">
    <property type="nucleotide sequence ID" value="NZ_JAGPXE010000001.1"/>
</dbReference>
<accession>A0ABS5D9W3</accession>
<dbReference type="Proteomes" id="UP000674084">
    <property type="component" value="Unassembled WGS sequence"/>
</dbReference>